<keyword evidence="3 4" id="KW-0472">Membrane</keyword>
<evidence type="ECO:0000313" key="7">
    <source>
        <dbReference type="EMBL" id="PWD81682.1"/>
    </source>
</evidence>
<dbReference type="PANTHER" id="PTHR30627">
    <property type="entry name" value="PEPTIDOGLYCAN D,D-TRANSPEPTIDASE"/>
    <property type="match status" value="1"/>
</dbReference>
<accession>A0A2U2AGA6</accession>
<dbReference type="PANTHER" id="PTHR30627:SF1">
    <property type="entry name" value="PEPTIDOGLYCAN D,D-TRANSPEPTIDASE FTSI"/>
    <property type="match status" value="1"/>
</dbReference>
<feature type="domain" description="Penicillin-binding protein dimerisation" evidence="6">
    <location>
        <begin position="61"/>
        <end position="210"/>
    </location>
</feature>
<dbReference type="GO" id="GO:0005886">
    <property type="term" value="C:plasma membrane"/>
    <property type="evidence" value="ECO:0007669"/>
    <property type="project" value="TreeGrafter"/>
</dbReference>
<keyword evidence="7" id="KW-0132">Cell division</keyword>
<evidence type="ECO:0000256" key="2">
    <source>
        <dbReference type="ARBA" id="ARBA00022645"/>
    </source>
</evidence>
<keyword evidence="4" id="KW-0812">Transmembrane</keyword>
<evidence type="ECO:0000259" key="6">
    <source>
        <dbReference type="Pfam" id="PF03717"/>
    </source>
</evidence>
<feature type="domain" description="Penicillin-binding protein transpeptidase" evidence="5">
    <location>
        <begin position="252"/>
        <end position="552"/>
    </location>
</feature>
<dbReference type="Proteomes" id="UP000245020">
    <property type="component" value="Unassembled WGS sequence"/>
</dbReference>
<keyword evidence="8" id="KW-1185">Reference proteome</keyword>
<gene>
    <name evidence="7" type="ORF">DC083_00335</name>
</gene>
<dbReference type="Gene3D" id="1.10.150.770">
    <property type="match status" value="1"/>
</dbReference>
<protein>
    <submittedName>
        <fullName evidence="7">Cell division protein FtsI</fullName>
    </submittedName>
</protein>
<dbReference type="Gene3D" id="3.90.1310.10">
    <property type="entry name" value="Penicillin-binding protein 2a (Domain 2)"/>
    <property type="match status" value="1"/>
</dbReference>
<dbReference type="InterPro" id="IPR050515">
    <property type="entry name" value="Beta-lactam/transpept"/>
</dbReference>
<dbReference type="GO" id="GO:0008658">
    <property type="term" value="F:penicillin binding"/>
    <property type="evidence" value="ECO:0007669"/>
    <property type="project" value="InterPro"/>
</dbReference>
<dbReference type="GO" id="GO:0071555">
    <property type="term" value="P:cell wall organization"/>
    <property type="evidence" value="ECO:0007669"/>
    <property type="project" value="TreeGrafter"/>
</dbReference>
<dbReference type="InterPro" id="IPR005311">
    <property type="entry name" value="PBP_dimer"/>
</dbReference>
<dbReference type="InterPro" id="IPR036138">
    <property type="entry name" value="PBP_dimer_sf"/>
</dbReference>
<dbReference type="InterPro" id="IPR012338">
    <property type="entry name" value="Beta-lactam/transpept-like"/>
</dbReference>
<evidence type="ECO:0000256" key="1">
    <source>
        <dbReference type="ARBA" id="ARBA00004370"/>
    </source>
</evidence>
<evidence type="ECO:0000259" key="5">
    <source>
        <dbReference type="Pfam" id="PF00905"/>
    </source>
</evidence>
<dbReference type="GO" id="GO:0051301">
    <property type="term" value="P:cell division"/>
    <property type="evidence" value="ECO:0007669"/>
    <property type="project" value="UniProtKB-KW"/>
</dbReference>
<evidence type="ECO:0000313" key="8">
    <source>
        <dbReference type="Proteomes" id="UP000245020"/>
    </source>
</evidence>
<proteinExistence type="predicted"/>
<dbReference type="RefSeq" id="WP_109188315.1">
    <property type="nucleotide sequence ID" value="NZ_BMYA01000001.1"/>
</dbReference>
<sequence>MKNKSKKSKKTKDIRWRKYFVLSFFVIVAIAVISRGLYLQYYHTDFLLEQGDNRFVRHIKNQAVRGTIYDRNGEPIAISTEVRSIWIDPSILSQNLHELPKLAYFLDRPEEDLKQLVLSRQESRFYWLKRQLPPHEAKVLMDLRIPGVYEQVEYKRYYPDAEITSHILGFTDIDDNGIEGIELTYQDWLKGDDTVTRIRKDAKGRVIERTEIIDLENYHASQDLTLTIDRRIQISAYRALKAAMIKHNATAGSVVVADMRTGDILAMVNQPAGNPNRLADRQASLLKNRAIADTFEPGSTIKPFVVAAGLESGKWKPNSVVKTGRGGYRIGKNVVRDVSPSDSMDVTTVLMKSSNIGVARIAETLDPALLYTIYDHIGIGKKSEIRLTGEEPGRLGSLRRWQVDPFEYATKAYGYGISVNTLKLAQMYTVFGNQGSFRPLRLVKDDYYPETTAIFSPKVTEQVVLMLEAATNKAKGAGGWRANVPNFRIGGKSGTVRKIINGKYSSDHHRSFFVGIAPISDPQYVVAVMLDDPKKEGYYGGLVAAPIFSEVMRSTLRIMGTKPDALLDDVNIKLIAR</sequence>
<dbReference type="OrthoDB" id="9789078at2"/>
<dbReference type="SUPFAM" id="SSF56519">
    <property type="entry name" value="Penicillin binding protein dimerisation domain"/>
    <property type="match status" value="1"/>
</dbReference>
<dbReference type="Pfam" id="PF00905">
    <property type="entry name" value="Transpeptidase"/>
    <property type="match status" value="1"/>
</dbReference>
<organism evidence="7 8">
    <name type="scientific">Ignatzschineria ureiclastica</name>
    <dbReference type="NCBI Taxonomy" id="472582"/>
    <lineage>
        <taxon>Bacteria</taxon>
        <taxon>Pseudomonadati</taxon>
        <taxon>Pseudomonadota</taxon>
        <taxon>Gammaproteobacteria</taxon>
        <taxon>Cardiobacteriales</taxon>
        <taxon>Ignatzschineriaceae</taxon>
        <taxon>Ignatzschineria</taxon>
    </lineage>
</organism>
<reference evidence="8" key="1">
    <citation type="submission" date="2018-05" db="EMBL/GenBank/DDBJ databases">
        <title>Ignatzschineria dubaiensis sp. nov., isolated from necrotic foot tissues of dromedaries (Camelus dromedarius) and associated maggots in Dubai, United Arab Emirates.</title>
        <authorList>
            <person name="Tsang C.C."/>
            <person name="Tang J.Y.M."/>
            <person name="Fong J.Y.H."/>
            <person name="Kinne J."/>
            <person name="Lee H.H."/>
            <person name="Joseph M."/>
            <person name="Jose S."/>
            <person name="Schuster R.K."/>
            <person name="Tang Y."/>
            <person name="Sivakumar S."/>
            <person name="Chen J.H.K."/>
            <person name="Teng J.L.L."/>
            <person name="Lau S.K.P."/>
            <person name="Wernery U."/>
            <person name="Woo P.C.Y."/>
        </authorList>
    </citation>
    <scope>NUCLEOTIDE SEQUENCE [LARGE SCALE GENOMIC DNA]</scope>
    <source>
        <strain evidence="8">KCTC 22644</strain>
    </source>
</reference>
<keyword evidence="4" id="KW-1133">Transmembrane helix</keyword>
<keyword evidence="2" id="KW-0645">Protease</keyword>
<keyword evidence="2" id="KW-0378">Hydrolase</keyword>
<dbReference type="SUPFAM" id="SSF56601">
    <property type="entry name" value="beta-lactamase/transpeptidase-like"/>
    <property type="match status" value="1"/>
</dbReference>
<feature type="transmembrane region" description="Helical" evidence="4">
    <location>
        <begin position="20"/>
        <end position="38"/>
    </location>
</feature>
<comment type="caution">
    <text evidence="7">The sequence shown here is derived from an EMBL/GenBank/DDBJ whole genome shotgun (WGS) entry which is preliminary data.</text>
</comment>
<evidence type="ECO:0000256" key="4">
    <source>
        <dbReference type="SAM" id="Phobius"/>
    </source>
</evidence>
<dbReference type="Gene3D" id="3.30.450.330">
    <property type="match status" value="1"/>
</dbReference>
<dbReference type="Pfam" id="PF03717">
    <property type="entry name" value="PBP_dimer"/>
    <property type="match status" value="1"/>
</dbReference>
<dbReference type="GO" id="GO:0004180">
    <property type="term" value="F:carboxypeptidase activity"/>
    <property type="evidence" value="ECO:0007669"/>
    <property type="project" value="UniProtKB-KW"/>
</dbReference>
<comment type="subcellular location">
    <subcellularLocation>
        <location evidence="1">Membrane</location>
    </subcellularLocation>
</comment>
<evidence type="ECO:0000256" key="3">
    <source>
        <dbReference type="ARBA" id="ARBA00023136"/>
    </source>
</evidence>
<dbReference type="EMBL" id="QEWQ01000001">
    <property type="protein sequence ID" value="PWD81682.1"/>
    <property type="molecule type" value="Genomic_DNA"/>
</dbReference>
<dbReference type="InterPro" id="IPR001460">
    <property type="entry name" value="PCN-bd_Tpept"/>
</dbReference>
<dbReference type="Gene3D" id="3.40.710.10">
    <property type="entry name" value="DD-peptidase/beta-lactamase superfamily"/>
    <property type="match status" value="1"/>
</dbReference>
<dbReference type="AlphaFoldDB" id="A0A2U2AGA6"/>
<keyword evidence="2" id="KW-0121">Carboxypeptidase</keyword>
<name>A0A2U2AGA6_9GAMM</name>
<keyword evidence="7" id="KW-0131">Cell cycle</keyword>